<dbReference type="Proteomes" id="UP001596417">
    <property type="component" value="Unassembled WGS sequence"/>
</dbReference>
<reference evidence="2 3" key="1">
    <citation type="journal article" date="2019" name="Int. J. Syst. Evol. Microbiol.">
        <title>The Global Catalogue of Microorganisms (GCM) 10K type strain sequencing project: providing services to taxonomists for standard genome sequencing and annotation.</title>
        <authorList>
            <consortium name="The Broad Institute Genomics Platform"/>
            <consortium name="The Broad Institute Genome Sequencing Center for Infectious Disease"/>
            <person name="Wu L."/>
            <person name="Ma J."/>
        </authorList>
    </citation>
    <scope>NUCLEOTIDE SEQUENCE [LARGE SCALE GENOMIC DNA]</scope>
    <source>
        <strain evidence="2 3">RDMS1</strain>
    </source>
</reference>
<keyword evidence="1" id="KW-1133">Transmembrane helix</keyword>
<feature type="transmembrane region" description="Helical" evidence="1">
    <location>
        <begin position="12"/>
        <end position="31"/>
    </location>
</feature>
<organism evidence="2 3">
    <name type="scientific">Halocatena marina</name>
    <dbReference type="NCBI Taxonomy" id="2934937"/>
    <lineage>
        <taxon>Archaea</taxon>
        <taxon>Methanobacteriati</taxon>
        <taxon>Methanobacteriota</taxon>
        <taxon>Stenosarchaea group</taxon>
        <taxon>Halobacteria</taxon>
        <taxon>Halobacteriales</taxon>
        <taxon>Natronomonadaceae</taxon>
        <taxon>Halocatena</taxon>
    </lineage>
</organism>
<dbReference type="AlphaFoldDB" id="A0ABD5YRI3"/>
<evidence type="ECO:0000256" key="1">
    <source>
        <dbReference type="SAM" id="Phobius"/>
    </source>
</evidence>
<evidence type="ECO:0000313" key="2">
    <source>
        <dbReference type="EMBL" id="MFC7189856.1"/>
    </source>
</evidence>
<dbReference type="RefSeq" id="WP_390205274.1">
    <property type="nucleotide sequence ID" value="NZ_JBHSZC010000001.1"/>
</dbReference>
<dbReference type="InterPro" id="IPR038770">
    <property type="entry name" value="Na+/solute_symporter_sf"/>
</dbReference>
<evidence type="ECO:0000313" key="3">
    <source>
        <dbReference type="Proteomes" id="UP001596417"/>
    </source>
</evidence>
<evidence type="ECO:0008006" key="4">
    <source>
        <dbReference type="Google" id="ProtNLM"/>
    </source>
</evidence>
<sequence length="78" mass="8249">MPSEVLPPLSEHQLLLLFAELFLLLFTARGLGEVAKRMGLPSVLGELLAGIVIGPSLLGALAPGLFLAIFPRNQVSIT</sequence>
<accession>A0ABD5YRI3</accession>
<comment type="caution">
    <text evidence="2">The sequence shown here is derived from an EMBL/GenBank/DDBJ whole genome shotgun (WGS) entry which is preliminary data.</text>
</comment>
<name>A0ABD5YRI3_9EURY</name>
<keyword evidence="3" id="KW-1185">Reference proteome</keyword>
<keyword evidence="1" id="KW-0812">Transmembrane</keyword>
<feature type="transmembrane region" description="Helical" evidence="1">
    <location>
        <begin position="43"/>
        <end position="70"/>
    </location>
</feature>
<proteinExistence type="predicted"/>
<dbReference type="EMBL" id="JBHTAX010000001">
    <property type="protein sequence ID" value="MFC7189856.1"/>
    <property type="molecule type" value="Genomic_DNA"/>
</dbReference>
<dbReference type="Gene3D" id="1.20.1530.20">
    <property type="match status" value="1"/>
</dbReference>
<protein>
    <recommendedName>
        <fullName evidence="4">Cation/H+ exchanger domain-containing protein</fullName>
    </recommendedName>
</protein>
<gene>
    <name evidence="2" type="ORF">ACFQL7_08290</name>
</gene>
<keyword evidence="1" id="KW-0472">Membrane</keyword>